<dbReference type="SUPFAM" id="SSF55073">
    <property type="entry name" value="Nucleotide cyclase"/>
    <property type="match status" value="1"/>
</dbReference>
<dbReference type="InterPro" id="IPR029787">
    <property type="entry name" value="Nucleotide_cyclase"/>
</dbReference>
<dbReference type="GO" id="GO:0004673">
    <property type="term" value="F:protein histidine kinase activity"/>
    <property type="evidence" value="ECO:0007669"/>
    <property type="project" value="InterPro"/>
</dbReference>
<dbReference type="SMART" id="SM00267">
    <property type="entry name" value="GGDEF"/>
    <property type="match status" value="1"/>
</dbReference>
<dbReference type="PANTHER" id="PTHR44757:SF2">
    <property type="entry name" value="BIOFILM ARCHITECTURE MAINTENANCE PROTEIN MBAA"/>
    <property type="match status" value="1"/>
</dbReference>
<dbReference type="InterPro" id="IPR015387">
    <property type="entry name" value="LuxQ-periplasm_dom"/>
</dbReference>
<dbReference type="AlphaFoldDB" id="A0A285SYW6"/>
<keyword evidence="5" id="KW-0547">Nucleotide-binding</keyword>
<dbReference type="PROSITE" id="PS50887">
    <property type="entry name" value="GGDEF"/>
    <property type="match status" value="1"/>
</dbReference>
<evidence type="ECO:0000313" key="11">
    <source>
        <dbReference type="EMBL" id="SOC13626.1"/>
    </source>
</evidence>
<dbReference type="CDD" id="cd01948">
    <property type="entry name" value="EAL"/>
    <property type="match status" value="1"/>
</dbReference>
<dbReference type="SUPFAM" id="SSF141868">
    <property type="entry name" value="EAL domain-like"/>
    <property type="match status" value="1"/>
</dbReference>
<comment type="subcellular location">
    <subcellularLocation>
        <location evidence="1">Cell inner membrane</location>
        <topology evidence="1">Multi-pass membrane protein</topology>
    </subcellularLocation>
</comment>
<dbReference type="InterPro" id="IPR035965">
    <property type="entry name" value="PAS-like_dom_sf"/>
</dbReference>
<dbReference type="InterPro" id="IPR029151">
    <property type="entry name" value="Sensor-like_sf"/>
</dbReference>
<dbReference type="InterPro" id="IPR001633">
    <property type="entry name" value="EAL_dom"/>
</dbReference>
<dbReference type="Proteomes" id="UP000219331">
    <property type="component" value="Unassembled WGS sequence"/>
</dbReference>
<dbReference type="SUPFAM" id="SSF103190">
    <property type="entry name" value="Sensory domain-like"/>
    <property type="match status" value="1"/>
</dbReference>
<dbReference type="NCBIfam" id="TIGR00229">
    <property type="entry name" value="sensory_box"/>
    <property type="match status" value="1"/>
</dbReference>
<dbReference type="CDD" id="cd01949">
    <property type="entry name" value="GGDEF"/>
    <property type="match status" value="1"/>
</dbReference>
<dbReference type="GO" id="GO:0000160">
    <property type="term" value="P:phosphorelay signal transduction system"/>
    <property type="evidence" value="ECO:0007669"/>
    <property type="project" value="UniProtKB-KW"/>
</dbReference>
<evidence type="ECO:0000256" key="2">
    <source>
        <dbReference type="ARBA" id="ARBA00022519"/>
    </source>
</evidence>
<dbReference type="EMBL" id="OBML01000007">
    <property type="protein sequence ID" value="SOC13626.1"/>
    <property type="molecule type" value="Genomic_DNA"/>
</dbReference>
<dbReference type="STRING" id="538381.GCA_001696535_03755"/>
<dbReference type="SMART" id="SM00091">
    <property type="entry name" value="PAS"/>
    <property type="match status" value="1"/>
</dbReference>
<dbReference type="InterPro" id="IPR035919">
    <property type="entry name" value="EAL_sf"/>
</dbReference>
<keyword evidence="3" id="KW-0597">Phosphoprotein</keyword>
<dbReference type="CDD" id="cd00130">
    <property type="entry name" value="PAS"/>
    <property type="match status" value="1"/>
</dbReference>
<keyword evidence="7" id="KW-0067">ATP-binding</keyword>
<dbReference type="PANTHER" id="PTHR44757">
    <property type="entry name" value="DIGUANYLATE CYCLASE DGCP"/>
    <property type="match status" value="1"/>
</dbReference>
<dbReference type="InterPro" id="IPR043128">
    <property type="entry name" value="Rev_trsase/Diguanyl_cyclase"/>
</dbReference>
<dbReference type="SMART" id="SM00052">
    <property type="entry name" value="EAL"/>
    <property type="match status" value="1"/>
</dbReference>
<dbReference type="Pfam" id="PF00563">
    <property type="entry name" value="EAL"/>
    <property type="match status" value="1"/>
</dbReference>
<keyword evidence="8" id="KW-0902">Two-component regulatory system</keyword>
<dbReference type="Pfam" id="PF13426">
    <property type="entry name" value="PAS_9"/>
    <property type="match status" value="1"/>
</dbReference>
<dbReference type="GO" id="GO:0016791">
    <property type="term" value="F:phosphatase activity"/>
    <property type="evidence" value="ECO:0007669"/>
    <property type="project" value="InterPro"/>
</dbReference>
<feature type="domain" description="EAL" evidence="9">
    <location>
        <begin position="657"/>
        <end position="912"/>
    </location>
</feature>
<evidence type="ECO:0000259" key="9">
    <source>
        <dbReference type="PROSITE" id="PS50883"/>
    </source>
</evidence>
<keyword evidence="2" id="KW-0997">Cell inner membrane</keyword>
<gene>
    <name evidence="11" type="ORF">SAMN05421512_107214</name>
</gene>
<proteinExistence type="predicted"/>
<dbReference type="RefSeq" id="WP_097175384.1">
    <property type="nucleotide sequence ID" value="NZ_OBML01000007.1"/>
</dbReference>
<evidence type="ECO:0000256" key="8">
    <source>
        <dbReference type="ARBA" id="ARBA00023012"/>
    </source>
</evidence>
<dbReference type="Gene3D" id="3.30.450.20">
    <property type="entry name" value="PAS domain"/>
    <property type="match status" value="1"/>
</dbReference>
<evidence type="ECO:0000256" key="6">
    <source>
        <dbReference type="ARBA" id="ARBA00022777"/>
    </source>
</evidence>
<evidence type="ECO:0000313" key="12">
    <source>
        <dbReference type="Proteomes" id="UP000219331"/>
    </source>
</evidence>
<keyword evidence="2" id="KW-1003">Cell membrane</keyword>
<dbReference type="OrthoDB" id="9814202at2"/>
<dbReference type="Gene3D" id="3.30.450.220">
    <property type="entry name" value="LuxQ periplasmic domain, N-terminal subdomain"/>
    <property type="match status" value="1"/>
</dbReference>
<sequence length="923" mass="102832">MTRRADFRFNRFVLGLFAVALLTTSAVLFAISYVGSLSIADQELKRFAHKEATLARLVFDQTFSRLDTYLRALSENSALRRAVWSRDERLVMQILSDAARQPIGAQFELLKVDQPDETDWVDAGASLYDLDQILTPDLRARMPVGQWHLFTGGETSANAAPVLLAALSVPLVDDIDGRVLGQLTGGYVFNDSKYLLDDLAKALDTDSLALVLDERVISASGNMREVVRQDGTPLRQFGQPDHVLADDRLLIRSLLEEAPASRPLYLVSDRPGETIDNIEATYQTLFTPFLLYVLAGSVLGAYILHRFTSPALERLVRYAERIRQDTSDITYRPGKIREFNALGVALQEAFHDLKESDAQFRALIDESLQGVCIHSNQRILYINDALLRLLGRESEDRHKVIGLQVLDLFAPEEHERLKSYARARASGASAPDVYEARALSQTGERVWVELHLRQTRWNGASAYHVTVTDISERKRQEELIVRQANFDGLTGLPNRTLFRDRLVQAMSRAQWDGNIVALLFLDLDRFKNINDSLGHSVGDQLIKETAARIGAVLDDHDTVARLGGDEFAVILSNVRSVMDVEMAAARLLAHLGRPLTVGNGVEVFATASIGITVFPSDGRDDELLLRQADTAMYHAKADGGNKLRFFSAHMNEQVARALETESALRKALERRQFTLNYQPVVDVAHNRIAGCEALLRWTDPERGVISPAEFIPIAETTGLIVPLGAFVLEEACLFFQRCAEQGLDLPGISVNVSPRQCRDENFIQLVRETVERTGMPPERLHLEITESVMFDETGSDPVETLNAIRRLGIGLSLDDFGTGFSSLSNLKRFPIDVLKIDRSFIRDLETDRDDRALVEAILAMASSLGITVVAEGVETEGQCTLLGRLGCTRIQGFYLGRPMPDDRFREYLEAHDGSSRPRKTGTA</sequence>
<evidence type="ECO:0000256" key="7">
    <source>
        <dbReference type="ARBA" id="ARBA00022840"/>
    </source>
</evidence>
<dbReference type="Gene3D" id="3.30.70.270">
    <property type="match status" value="1"/>
</dbReference>
<keyword evidence="4" id="KW-0808">Transferase</keyword>
<dbReference type="NCBIfam" id="TIGR00254">
    <property type="entry name" value="GGDEF"/>
    <property type="match status" value="1"/>
</dbReference>
<keyword evidence="12" id="KW-1185">Reference proteome</keyword>
<dbReference type="Pfam" id="PF00990">
    <property type="entry name" value="GGDEF"/>
    <property type="match status" value="1"/>
</dbReference>
<protein>
    <submittedName>
        <fullName evidence="11">PAS domain S-box-containing protein/diguanylate cyclase (GGDEF) domain-containing protein</fullName>
    </submittedName>
</protein>
<evidence type="ECO:0000256" key="3">
    <source>
        <dbReference type="ARBA" id="ARBA00022553"/>
    </source>
</evidence>
<reference evidence="11 12" key="1">
    <citation type="submission" date="2017-08" db="EMBL/GenBank/DDBJ databases">
        <authorList>
            <person name="de Groot N.N."/>
        </authorList>
    </citation>
    <scope>NUCLEOTIDE SEQUENCE [LARGE SCALE GENOMIC DNA]</scope>
    <source>
        <strain evidence="11 12">USBA 352</strain>
    </source>
</reference>
<dbReference type="InterPro" id="IPR043056">
    <property type="entry name" value="LuxQ-periplasm_N"/>
</dbReference>
<name>A0A285SYW6_9HYPH</name>
<dbReference type="InterPro" id="IPR000014">
    <property type="entry name" value="PAS"/>
</dbReference>
<dbReference type="InterPro" id="IPR000160">
    <property type="entry name" value="GGDEF_dom"/>
</dbReference>
<dbReference type="GO" id="GO:0005524">
    <property type="term" value="F:ATP binding"/>
    <property type="evidence" value="ECO:0007669"/>
    <property type="project" value="UniProtKB-KW"/>
</dbReference>
<dbReference type="Gene3D" id="3.20.20.450">
    <property type="entry name" value="EAL domain"/>
    <property type="match status" value="1"/>
</dbReference>
<evidence type="ECO:0000256" key="5">
    <source>
        <dbReference type="ARBA" id="ARBA00022741"/>
    </source>
</evidence>
<dbReference type="GO" id="GO:0005886">
    <property type="term" value="C:plasma membrane"/>
    <property type="evidence" value="ECO:0007669"/>
    <property type="project" value="UniProtKB-SubCell"/>
</dbReference>
<accession>A0A285SYW6</accession>
<keyword evidence="6" id="KW-0418">Kinase</keyword>
<dbReference type="InterPro" id="IPR052155">
    <property type="entry name" value="Biofilm_reg_signaling"/>
</dbReference>
<feature type="domain" description="GGDEF" evidence="10">
    <location>
        <begin position="514"/>
        <end position="648"/>
    </location>
</feature>
<keyword evidence="2" id="KW-0472">Membrane</keyword>
<dbReference type="Pfam" id="PF09308">
    <property type="entry name" value="LuxQ-periplasm"/>
    <property type="match status" value="1"/>
</dbReference>
<dbReference type="SUPFAM" id="SSF55785">
    <property type="entry name" value="PYP-like sensor domain (PAS domain)"/>
    <property type="match status" value="1"/>
</dbReference>
<evidence type="ECO:0000256" key="4">
    <source>
        <dbReference type="ARBA" id="ARBA00022679"/>
    </source>
</evidence>
<evidence type="ECO:0000256" key="1">
    <source>
        <dbReference type="ARBA" id="ARBA00004429"/>
    </source>
</evidence>
<organism evidence="11 12">
    <name type="scientific">Stappia indica</name>
    <dbReference type="NCBI Taxonomy" id="538381"/>
    <lineage>
        <taxon>Bacteria</taxon>
        <taxon>Pseudomonadati</taxon>
        <taxon>Pseudomonadota</taxon>
        <taxon>Alphaproteobacteria</taxon>
        <taxon>Hyphomicrobiales</taxon>
        <taxon>Stappiaceae</taxon>
        <taxon>Stappia</taxon>
    </lineage>
</organism>
<dbReference type="PROSITE" id="PS50883">
    <property type="entry name" value="EAL"/>
    <property type="match status" value="1"/>
</dbReference>
<evidence type="ECO:0000259" key="10">
    <source>
        <dbReference type="PROSITE" id="PS50887"/>
    </source>
</evidence>